<accession>A0A6M3LB61</accession>
<dbReference type="AlphaFoldDB" id="A0A6M3LB61"/>
<protein>
    <submittedName>
        <fullName evidence="1">Uncharacterized protein</fullName>
    </submittedName>
</protein>
<sequence>MKEPCIDCPDKMIDDYGYLCDLSCGKRSMWTNYMAGVKEVVDWIDEHSRMSYERDEGEVAFSHVQWHTKLKEWGL</sequence>
<proteinExistence type="predicted"/>
<evidence type="ECO:0000313" key="1">
    <source>
        <dbReference type="EMBL" id="QJA91733.1"/>
    </source>
</evidence>
<reference evidence="1" key="1">
    <citation type="submission" date="2020-03" db="EMBL/GenBank/DDBJ databases">
        <title>The deep terrestrial virosphere.</title>
        <authorList>
            <person name="Holmfeldt K."/>
            <person name="Nilsson E."/>
            <person name="Simone D."/>
            <person name="Lopez-Fernandez M."/>
            <person name="Wu X."/>
            <person name="de Brujin I."/>
            <person name="Lundin D."/>
            <person name="Andersson A."/>
            <person name="Bertilsson S."/>
            <person name="Dopson M."/>
        </authorList>
    </citation>
    <scope>NUCLEOTIDE SEQUENCE</scope>
    <source>
        <strain evidence="1">MM415B03263</strain>
    </source>
</reference>
<gene>
    <name evidence="1" type="ORF">MM415B03263_0002</name>
</gene>
<dbReference type="EMBL" id="MT143010">
    <property type="protein sequence ID" value="QJA91733.1"/>
    <property type="molecule type" value="Genomic_DNA"/>
</dbReference>
<name>A0A6M3LB61_9ZZZZ</name>
<organism evidence="1">
    <name type="scientific">viral metagenome</name>
    <dbReference type="NCBI Taxonomy" id="1070528"/>
    <lineage>
        <taxon>unclassified sequences</taxon>
        <taxon>metagenomes</taxon>
        <taxon>organismal metagenomes</taxon>
    </lineage>
</organism>